<evidence type="ECO:0000313" key="3">
    <source>
        <dbReference type="Proteomes" id="UP001333710"/>
    </source>
</evidence>
<dbReference type="KEGG" id="pmaw:MACH26_10450"/>
<sequence length="428" mass="47341">MNRRHFFKTLGLTSVAASLPASFNLFAAPADYTGKFLITIQAEGGWDVTSFCDPKINTSDIFINNWASNGEPGEAGNLHYAAFANNQWFFDKYYQDMLVINGVDAQTNSHTAGVVHNWSGRLSDGFPSLTALFAAQYGSSLPVAYISNGGYSATGGLTRYTQLDNIQALNNVIYPNRARWGDNNYLHDNDWARIEALKNQRLAELQQAEELTTLQQRSRDNFAAAVENGSILSQFSAALENVGDLQEPVNDGNFLWSSLSRQAQVATLAMGSGVCVSADLIMGGYDTHENHDAQHDWLFTELARSIDFLWTYAEQQGIADRLVVMVGSDFGRTPHYNDGEGKDHWPISSYIVMEKGAAYTNRTVGMTDEGHNVIPINPTNWQSDEQSGSIIHPAHVMTELREYLGLDALALQNNFLLSADTRFGFFDS</sequence>
<organism evidence="2 3">
    <name type="scientific">Planctobacterium marinum</name>
    <dbReference type="NCBI Taxonomy" id="1631968"/>
    <lineage>
        <taxon>Bacteria</taxon>
        <taxon>Pseudomonadati</taxon>
        <taxon>Pseudomonadota</taxon>
        <taxon>Gammaproteobacteria</taxon>
        <taxon>Alteromonadales</taxon>
        <taxon>Alteromonadaceae</taxon>
        <taxon>Planctobacterium</taxon>
    </lineage>
</organism>
<gene>
    <name evidence="2" type="ORF">MACH26_10450</name>
</gene>
<dbReference type="InterPro" id="IPR010869">
    <property type="entry name" value="DUF1501"/>
</dbReference>
<keyword evidence="3" id="KW-1185">Reference proteome</keyword>
<dbReference type="PROSITE" id="PS51318">
    <property type="entry name" value="TAT"/>
    <property type="match status" value="1"/>
</dbReference>
<dbReference type="RefSeq" id="WP_338291501.1">
    <property type="nucleotide sequence ID" value="NZ_AP027272.1"/>
</dbReference>
<evidence type="ECO:0008006" key="4">
    <source>
        <dbReference type="Google" id="ProtNLM"/>
    </source>
</evidence>
<protein>
    <recommendedName>
        <fullName evidence="4">Tat (Twin-arginine translocation) pathway signal sequence domain protein</fullName>
    </recommendedName>
</protein>
<feature type="signal peptide" evidence="1">
    <location>
        <begin position="1"/>
        <end position="27"/>
    </location>
</feature>
<dbReference type="Proteomes" id="UP001333710">
    <property type="component" value="Chromosome"/>
</dbReference>
<dbReference type="InterPro" id="IPR006311">
    <property type="entry name" value="TAT_signal"/>
</dbReference>
<feature type="chain" id="PRO_5041387698" description="Tat (Twin-arginine translocation) pathway signal sequence domain protein" evidence="1">
    <location>
        <begin position="28"/>
        <end position="428"/>
    </location>
</feature>
<keyword evidence="1" id="KW-0732">Signal</keyword>
<dbReference type="PANTHER" id="PTHR43737">
    <property type="entry name" value="BLL7424 PROTEIN"/>
    <property type="match status" value="1"/>
</dbReference>
<evidence type="ECO:0000256" key="1">
    <source>
        <dbReference type="SAM" id="SignalP"/>
    </source>
</evidence>
<dbReference type="AlphaFoldDB" id="A0AA48KRK6"/>
<dbReference type="Pfam" id="PF07394">
    <property type="entry name" value="DUF1501"/>
    <property type="match status" value="1"/>
</dbReference>
<reference evidence="2" key="1">
    <citation type="submission" date="2023-01" db="EMBL/GenBank/DDBJ databases">
        <title>Complete genome sequence of Planctobacterium marinum strain Dej080120_11.</title>
        <authorList>
            <person name="Ueki S."/>
            <person name="Maruyama F."/>
        </authorList>
    </citation>
    <scope>NUCLEOTIDE SEQUENCE</scope>
    <source>
        <strain evidence="2">Dej080120_11</strain>
    </source>
</reference>
<name>A0AA48KRK6_9ALTE</name>
<dbReference type="EMBL" id="AP027272">
    <property type="protein sequence ID" value="BDX05524.1"/>
    <property type="molecule type" value="Genomic_DNA"/>
</dbReference>
<accession>A0AA48KRK6</accession>
<evidence type="ECO:0000313" key="2">
    <source>
        <dbReference type="EMBL" id="BDX05524.1"/>
    </source>
</evidence>
<dbReference type="PANTHER" id="PTHR43737:SF1">
    <property type="entry name" value="DUF1501 DOMAIN-CONTAINING PROTEIN"/>
    <property type="match status" value="1"/>
</dbReference>
<proteinExistence type="predicted"/>